<dbReference type="PROSITE" id="PS51257">
    <property type="entry name" value="PROKAR_LIPOPROTEIN"/>
    <property type="match status" value="1"/>
</dbReference>
<accession>A0A1M6BZM1</accession>
<organism evidence="1 2">
    <name type="scientific">Aequorivita viscosa</name>
    <dbReference type="NCBI Taxonomy" id="797419"/>
    <lineage>
        <taxon>Bacteria</taxon>
        <taxon>Pseudomonadati</taxon>
        <taxon>Bacteroidota</taxon>
        <taxon>Flavobacteriia</taxon>
        <taxon>Flavobacteriales</taxon>
        <taxon>Flavobacteriaceae</taxon>
        <taxon>Aequorivita</taxon>
    </lineage>
</organism>
<dbReference type="AlphaFoldDB" id="A0A1M6BZM1"/>
<name>A0A1M6BZM1_9FLAO</name>
<reference evidence="2" key="1">
    <citation type="submission" date="2016-11" db="EMBL/GenBank/DDBJ databases">
        <authorList>
            <person name="Varghese N."/>
            <person name="Submissions S."/>
        </authorList>
    </citation>
    <scope>NUCLEOTIDE SEQUENCE [LARGE SCALE GENOMIC DNA]</scope>
    <source>
        <strain evidence="2">DSM 26349</strain>
    </source>
</reference>
<evidence type="ECO:0000313" key="1">
    <source>
        <dbReference type="EMBL" id="SHI53878.1"/>
    </source>
</evidence>
<gene>
    <name evidence="1" type="ORF">SAMN04487908_10389</name>
</gene>
<dbReference type="Proteomes" id="UP000184172">
    <property type="component" value="Unassembled WGS sequence"/>
</dbReference>
<proteinExistence type="predicted"/>
<sequence length="159" mass="18694">MMNFRLFKIVLILSTASIILSCQNQFGIENLNNGLSDYRHIRNINQSFVNNFEVNKTAFFQAHKDSLGIVLKLNDQIDSSLVENYSLGMYLYQDEQHLFNEEVAWNPHPKIQTFNNHKYFIETIAVPHTQIDTLVFYLFDRDKYRTIIGNRIVLKNIAF</sequence>
<evidence type="ECO:0008006" key="3">
    <source>
        <dbReference type="Google" id="ProtNLM"/>
    </source>
</evidence>
<keyword evidence="2" id="KW-1185">Reference proteome</keyword>
<protein>
    <recommendedName>
        <fullName evidence="3">Lipoprotein</fullName>
    </recommendedName>
</protein>
<evidence type="ECO:0000313" key="2">
    <source>
        <dbReference type="Proteomes" id="UP000184172"/>
    </source>
</evidence>
<dbReference type="EMBL" id="FQYV01000003">
    <property type="protein sequence ID" value="SHI53878.1"/>
    <property type="molecule type" value="Genomic_DNA"/>
</dbReference>
<dbReference type="STRING" id="797419.SAMN05216556_10389"/>